<evidence type="ECO:0000313" key="2">
    <source>
        <dbReference type="Proteomes" id="UP000070089"/>
    </source>
</evidence>
<dbReference type="EMBL" id="JXTI01000099">
    <property type="protein sequence ID" value="KWX12795.1"/>
    <property type="molecule type" value="Genomic_DNA"/>
</dbReference>
<proteinExistence type="predicted"/>
<dbReference type="OrthoDB" id="10248498at2759"/>
<comment type="caution">
    <text evidence="1">The sequence shown here is derived from an EMBL/GenBank/DDBJ whole genome shotgun (WGS) entry which is preliminary data.</text>
</comment>
<evidence type="ECO:0000313" key="1">
    <source>
        <dbReference type="EMBL" id="KWX12795.1"/>
    </source>
</evidence>
<organism evidence="1 2">
    <name type="scientific">Giardia duodenalis assemblage B</name>
    <dbReference type="NCBI Taxonomy" id="1394984"/>
    <lineage>
        <taxon>Eukaryota</taxon>
        <taxon>Metamonada</taxon>
        <taxon>Diplomonadida</taxon>
        <taxon>Hexamitidae</taxon>
        <taxon>Giardiinae</taxon>
        <taxon>Giardia</taxon>
    </lineage>
</organism>
<dbReference type="AlphaFoldDB" id="A0A132NRS8"/>
<name>A0A132NRS8_GIAIN</name>
<reference evidence="1 2" key="1">
    <citation type="journal article" date="2015" name="Mol. Biochem. Parasitol.">
        <title>Identification of polymorphic genes for use in assemblage B genotyping assays through comparative genomics of multiple assemblage B Giardia duodenalis isolates.</title>
        <authorList>
            <person name="Wielinga C."/>
            <person name="Thompson R.C."/>
            <person name="Monis P."/>
            <person name="Ryan U."/>
        </authorList>
    </citation>
    <scope>NUCLEOTIDE SEQUENCE [LARGE SCALE GENOMIC DNA]</scope>
    <source>
        <strain evidence="1 2">BAH15c1</strain>
    </source>
</reference>
<dbReference type="Proteomes" id="UP000070089">
    <property type="component" value="Unassembled WGS sequence"/>
</dbReference>
<gene>
    <name evidence="1" type="ORF">QR46_3216</name>
</gene>
<accession>A0A132NRS8</accession>
<dbReference type="VEuPathDB" id="GiardiaDB:QR46_3216"/>
<protein>
    <submittedName>
        <fullName evidence="1">Uncharacterized protein</fullName>
    </submittedName>
</protein>
<sequence>MLIPCLVDLERIPEICLWHTKNRVTLVPCSNSMEINDCKQFVGFIAHSNNMLYFINQTNIDPVYQKDFVMSMGVLANFKALGLIIRFYFYDTLHPLDLLFESKDDHALTVELLENYRSREDT</sequence>